<protein>
    <submittedName>
        <fullName evidence="2">Uncharacterized protein</fullName>
    </submittedName>
</protein>
<dbReference type="AlphaFoldDB" id="A0A2U3EK89"/>
<reference evidence="2 3" key="1">
    <citation type="journal article" date="2016" name="Front. Microbiol.">
        <title>Genome and transcriptome sequences reveal the specific parasitism of the nematophagous Purpureocillium lilacinum 36-1.</title>
        <authorList>
            <person name="Xie J."/>
            <person name="Li S."/>
            <person name="Mo C."/>
            <person name="Xiao X."/>
            <person name="Peng D."/>
            <person name="Wang G."/>
            <person name="Xiao Y."/>
        </authorList>
    </citation>
    <scope>NUCLEOTIDE SEQUENCE [LARGE SCALE GENOMIC DNA]</scope>
    <source>
        <strain evidence="2 3">36-1</strain>
    </source>
</reference>
<sequence length="258" mass="28054">MPTAHRAPPPRADRRRCTLFSVRNVSGPVLWHGCEHNQQLTAQTLTHHLAAPGGAPSGHRLTGNERPGAIVGVVDRTAPDRASHSLLRHGRSTAPRLAPSESGALEQVDPRQISRGRPPFAPPPTTAPTYATSYKYTRRTGHRGGSGASFPCIFALWKHHLRTFFSFWMALAGLLWSWLAQCEAHVFVLGQGRTSQVAEMVTALGSPPTPARSLTIRLPRTPRQDLRLGKDKAPFGGGGFAPPPRVPRLVTYLRFAAA</sequence>
<name>A0A2U3EK89_PURLI</name>
<dbReference type="Proteomes" id="UP000245956">
    <property type="component" value="Unassembled WGS sequence"/>
</dbReference>
<dbReference type="EMBL" id="LCWV01000003">
    <property type="protein sequence ID" value="PWI74913.1"/>
    <property type="molecule type" value="Genomic_DNA"/>
</dbReference>
<evidence type="ECO:0000313" key="2">
    <source>
        <dbReference type="EMBL" id="PWI74913.1"/>
    </source>
</evidence>
<evidence type="ECO:0000256" key="1">
    <source>
        <dbReference type="SAM" id="MobiDB-lite"/>
    </source>
</evidence>
<proteinExistence type="predicted"/>
<gene>
    <name evidence="2" type="ORF">PCL_08227</name>
</gene>
<organism evidence="2 3">
    <name type="scientific">Purpureocillium lilacinum</name>
    <name type="common">Paecilomyces lilacinus</name>
    <dbReference type="NCBI Taxonomy" id="33203"/>
    <lineage>
        <taxon>Eukaryota</taxon>
        <taxon>Fungi</taxon>
        <taxon>Dikarya</taxon>
        <taxon>Ascomycota</taxon>
        <taxon>Pezizomycotina</taxon>
        <taxon>Sordariomycetes</taxon>
        <taxon>Hypocreomycetidae</taxon>
        <taxon>Hypocreales</taxon>
        <taxon>Ophiocordycipitaceae</taxon>
        <taxon>Purpureocillium</taxon>
    </lineage>
</organism>
<accession>A0A2U3EK89</accession>
<feature type="region of interest" description="Disordered" evidence="1">
    <location>
        <begin position="82"/>
        <end position="130"/>
    </location>
</feature>
<comment type="caution">
    <text evidence="2">The sequence shown here is derived from an EMBL/GenBank/DDBJ whole genome shotgun (WGS) entry which is preliminary data.</text>
</comment>
<evidence type="ECO:0000313" key="3">
    <source>
        <dbReference type="Proteomes" id="UP000245956"/>
    </source>
</evidence>